<dbReference type="AlphaFoldDB" id="A0A9R0IGG9"/>
<reference evidence="1" key="1">
    <citation type="journal article" date="2021" name="Nat. Commun.">
        <title>Genomic analyses provide insights into spinach domestication and the genetic basis of agronomic traits.</title>
        <authorList>
            <person name="Cai X."/>
            <person name="Sun X."/>
            <person name="Xu C."/>
            <person name="Sun H."/>
            <person name="Wang X."/>
            <person name="Ge C."/>
            <person name="Zhang Z."/>
            <person name="Wang Q."/>
            <person name="Fei Z."/>
            <person name="Jiao C."/>
            <person name="Wang Q."/>
        </authorList>
    </citation>
    <scope>NUCLEOTIDE SEQUENCE [LARGE SCALE GENOMIC DNA]</scope>
    <source>
        <strain evidence="1">cv. Varoflay</strain>
    </source>
</reference>
<evidence type="ECO:0008006" key="3">
    <source>
        <dbReference type="Google" id="ProtNLM"/>
    </source>
</evidence>
<dbReference type="GeneID" id="110788582"/>
<dbReference type="Proteomes" id="UP000813463">
    <property type="component" value="Chromosome 5"/>
</dbReference>
<gene>
    <name evidence="2" type="primary">LOC110788582</name>
</gene>
<evidence type="ECO:0000313" key="2">
    <source>
        <dbReference type="RefSeq" id="XP_021848894.1"/>
    </source>
</evidence>
<dbReference type="RefSeq" id="XP_021848894.1">
    <property type="nucleotide sequence ID" value="XM_021993202.1"/>
</dbReference>
<protein>
    <recommendedName>
        <fullName evidence="3">Protein FAR1-RELATED SEQUENCE</fullName>
    </recommendedName>
</protein>
<accession>A0A9R0IGG9</accession>
<reference evidence="2" key="2">
    <citation type="submission" date="2025-08" db="UniProtKB">
        <authorList>
            <consortium name="RefSeq"/>
        </authorList>
    </citation>
    <scope>IDENTIFICATION</scope>
    <source>
        <tissue evidence="2">Leaf</tissue>
    </source>
</reference>
<dbReference type="OrthoDB" id="2422440at2759"/>
<evidence type="ECO:0000313" key="1">
    <source>
        <dbReference type="Proteomes" id="UP000813463"/>
    </source>
</evidence>
<name>A0A9R0IGG9_SPIOL</name>
<sequence length="150" mass="17618">MVKVGILWWVLSNTAFHNHELITYREDNRQMSDLSLGAKKLVRDMSSAQARSKVILEAVQEQLPEENPNRRHIYNFRDRMRRNDAEGRDSISQFLHLAKESDYLEYYREEGHVVTHTFMAHPTSVNLLHTYPWVIGMDSTYKTNVQDALP</sequence>
<keyword evidence="1" id="KW-1185">Reference proteome</keyword>
<dbReference type="KEGG" id="soe:110788582"/>
<organism evidence="1 2">
    <name type="scientific">Spinacia oleracea</name>
    <name type="common">Spinach</name>
    <dbReference type="NCBI Taxonomy" id="3562"/>
    <lineage>
        <taxon>Eukaryota</taxon>
        <taxon>Viridiplantae</taxon>
        <taxon>Streptophyta</taxon>
        <taxon>Embryophyta</taxon>
        <taxon>Tracheophyta</taxon>
        <taxon>Spermatophyta</taxon>
        <taxon>Magnoliopsida</taxon>
        <taxon>eudicotyledons</taxon>
        <taxon>Gunneridae</taxon>
        <taxon>Pentapetalae</taxon>
        <taxon>Caryophyllales</taxon>
        <taxon>Chenopodiaceae</taxon>
        <taxon>Chenopodioideae</taxon>
        <taxon>Anserineae</taxon>
        <taxon>Spinacia</taxon>
    </lineage>
</organism>
<proteinExistence type="predicted"/>